<keyword evidence="1" id="KW-0547">Nucleotide-binding</keyword>
<name>A0ACD0NTS1_9BASI</name>
<keyword evidence="1" id="KW-0378">Hydrolase</keyword>
<organism evidence="1 2">
    <name type="scientific">Violaceomyces palustris</name>
    <dbReference type="NCBI Taxonomy" id="1673888"/>
    <lineage>
        <taxon>Eukaryota</taxon>
        <taxon>Fungi</taxon>
        <taxon>Dikarya</taxon>
        <taxon>Basidiomycota</taxon>
        <taxon>Ustilaginomycotina</taxon>
        <taxon>Ustilaginomycetes</taxon>
        <taxon>Violaceomycetales</taxon>
        <taxon>Violaceomycetaceae</taxon>
        <taxon>Violaceomyces</taxon>
    </lineage>
</organism>
<keyword evidence="1" id="KW-0347">Helicase</keyword>
<gene>
    <name evidence="1" type="ORF">IE53DRAFT_380731</name>
</gene>
<protein>
    <submittedName>
        <fullName evidence="1">DNA/RNA helicase</fullName>
    </submittedName>
</protein>
<proteinExistence type="predicted"/>
<dbReference type="EMBL" id="KZ820082">
    <property type="protein sequence ID" value="PWN49201.1"/>
    <property type="molecule type" value="Genomic_DNA"/>
</dbReference>
<evidence type="ECO:0000313" key="1">
    <source>
        <dbReference type="EMBL" id="PWN49201.1"/>
    </source>
</evidence>
<keyword evidence="1" id="KW-0067">ATP-binding</keyword>
<keyword evidence="2" id="KW-1185">Reference proteome</keyword>
<reference evidence="1 2" key="1">
    <citation type="journal article" date="2018" name="Mol. Biol. Evol.">
        <title>Broad Genomic Sampling Reveals a Smut Pathogenic Ancestry of the Fungal Clade Ustilaginomycotina.</title>
        <authorList>
            <person name="Kijpornyongpan T."/>
            <person name="Mondo S.J."/>
            <person name="Barry K."/>
            <person name="Sandor L."/>
            <person name="Lee J."/>
            <person name="Lipzen A."/>
            <person name="Pangilinan J."/>
            <person name="LaButti K."/>
            <person name="Hainaut M."/>
            <person name="Henrissat B."/>
            <person name="Grigoriev I.V."/>
            <person name="Spatafora J.W."/>
            <person name="Aime M.C."/>
        </authorList>
    </citation>
    <scope>NUCLEOTIDE SEQUENCE [LARGE SCALE GENOMIC DNA]</scope>
    <source>
        <strain evidence="1 2">SA 807</strain>
    </source>
</reference>
<dbReference type="Proteomes" id="UP000245626">
    <property type="component" value="Unassembled WGS sequence"/>
</dbReference>
<evidence type="ECO:0000313" key="2">
    <source>
        <dbReference type="Proteomes" id="UP000245626"/>
    </source>
</evidence>
<accession>A0ACD0NTS1</accession>
<sequence length="1676" mass="184826">MAKKKKPTLKSNLDRGFATTSTPKKAQEPSPPEPSKAATPSSNHATPTSEQTATSLSDKTSLNANINAYSNVGSKDESDRFFNPEDEEEQALQNLVDRLQERVEKEISRAYKAIEFDRRLSKTLPVFEIDPEIRDQILSLASAIQLNQSQNLQVSGTSGARATESETTPTSSQMPSALATPSLPGATPPDGMLTPATSAHLSASGTLTPLSLALGLSSMGFSSAPPSTAFVDSEDKVLIRSLTTYSLLLKLGFQPHQAETAIANAPSPDLEECLAHLFLTLDQESLEDAMRIGEGKGAKRRRGKEEDASRITAELEKEEDEVDESRPPKHEGYEFERKEAVGRTQFSGGMLESFASKMTAGTSSAGTTLPGQGGPCAPNGKGVKAQDIKEISEETLKEIKTSASRFIDEISDLLEDQGKINTLEKPTGSWSLLRACQIQTDQEKARWKKAAGKDSKAFSSEEARMERVVGRSKDLMRECERTPGFDARSANEGFRDLLKKREEEDRVRKEMEEEEARQREQRRKEIEGITNGGSEEGERAIDQSEQLGSLVTRNGGEPKPDPISGSSRSQVDENVSDREAGQRTADDAASDSESEGGLFGDLLEEDPTSTTDAETGEIVNLKALPVQAKGGSGGKTPRVLLSDALKRADAYAAFRFEHIPSGGRIFRSKLTIRWNGGKVVPTRKGSSGPSPTYVDEYKLTTLGCSTQNQADDLIATVALNSIEKDKPAQRSLPPGFREWWDELEALRKVEKSAKDRDRVSRIRELVRVRMNDSASLKKTKAKANSSSTGDQAKNDLGALATASGPSLSEEKASETAEWFANRVSSAAYQKMLIQRQTLPIAKYRDHILEIMDNNQIFVLSGETGCGKSTQVPAYILEHCLSNGKPCKIYVTEPRRISAISLAERVSEELGESRGSVGKGESLVGYAIRLESHVGRNAKLVYATTGIVLRMLEGTAFNDITHVIIDEVHERSIESDFLLIILKTLIEHRKDLKFILMSATVDAERISAYCGGCPTVSVPGRTFPVDVRYLEDAVEICDYTLQDDSPYVRRPKRGYNGRKADAPGNKAKLQSTEDEDVPPEDDDDDQEEGPEAGSLQKSGGNRYRPKTINTIERMDEYSINHELIVKILERVCFESDLVHYSAATLIFLPGLADIRKCHDLLSDHKIFGGPSFRLYPLHSTISSENQSAVFEVPPPGIRKVVIATNIAETGITIPDITCVIDSGKHREMRFDEKRQISRLVECFVAKSNAKQRRGRAGRVQEGLCFHLFTKVRHDSYFADHPLPEMLRLSLQDLALKLKIMKIRIGTSIEDALSQALDPPTPVNIQRAVSALVEVKALTANEEITPMGKHLSRLPLDVHMAKFLLVATLFKCLDPALTIAAALNSKSPFLTPFGKESEAERAKQSFKVGDSDFLTIANAFNGWRRSVALNHHRIFCNKSFLSPQNLGQIEELRQQYLSYLVDSGFIAVDEETKNELSKARYRPVSGGSSSAKPRFVNVPKELDVNSNSIAVINSAIVAGLYPKILELDQRSNQLKTLGNNQPASIHPSSVNFRITRSPDLPKGLNLLVYFTIMQSRKLYAWETGLVDIKPLLLLCGDADFKLSSSSIYLDRQKLRLQVPDPKTLLALKLLRENVNKCLNSSYRYPSRAWNPDQIALVQLGFKFLGMGLNEKDKVFDGR</sequence>